<dbReference type="GeneID" id="25033584"/>
<keyword evidence="3" id="KW-1185">Reference proteome</keyword>
<dbReference type="EMBL" id="KE503206">
    <property type="protein sequence ID" value="EPX75380.1"/>
    <property type="molecule type" value="Genomic_DNA"/>
</dbReference>
<dbReference type="PANTHER" id="PTHR35585">
    <property type="entry name" value="HHE DOMAIN PROTEIN (AFU_ORTHOLOGUE AFUA_4G00730)"/>
    <property type="match status" value="1"/>
</dbReference>
<feature type="domain" description="Hemerythrin-like" evidence="1">
    <location>
        <begin position="26"/>
        <end position="143"/>
    </location>
</feature>
<name>S9RB64_SCHOY</name>
<dbReference type="AlphaFoldDB" id="S9RB64"/>
<organism evidence="2 3">
    <name type="scientific">Schizosaccharomyces octosporus (strain yFS286)</name>
    <name type="common">Fission yeast</name>
    <name type="synonym">Octosporomyces octosporus</name>
    <dbReference type="NCBI Taxonomy" id="483514"/>
    <lineage>
        <taxon>Eukaryota</taxon>
        <taxon>Fungi</taxon>
        <taxon>Dikarya</taxon>
        <taxon>Ascomycota</taxon>
        <taxon>Taphrinomycotina</taxon>
        <taxon>Schizosaccharomycetes</taxon>
        <taxon>Schizosaccharomycetales</taxon>
        <taxon>Schizosaccharomycetaceae</taxon>
        <taxon>Schizosaccharomyces</taxon>
    </lineage>
</organism>
<evidence type="ECO:0000313" key="3">
    <source>
        <dbReference type="Proteomes" id="UP000016088"/>
    </source>
</evidence>
<protein>
    <submittedName>
        <fullName evidence="2">Cation binding protein</fullName>
    </submittedName>
</protein>
<evidence type="ECO:0000259" key="1">
    <source>
        <dbReference type="Pfam" id="PF01814"/>
    </source>
</evidence>
<gene>
    <name evidence="2" type="ORF">SOCG_04622</name>
</gene>
<sequence>MLLKQRLHLPLLNLTRTYATKMSRISDVVFKDHRELQDQYKNIKAAKDADTAIRWQNQFVWELARHSLGEEIVVYPKFKKYLGDVGEELAEKDRNEHQIVKDYLYKFQSLNPSQTEFIPTIDSLMANLQKHIEEEESQDFPQLESKLLADESQEMAQSFERTKMLVPTHSHPSAPNKPPFETVVGLLTAPLDKLQDLMKRWPQ</sequence>
<reference evidence="2 3" key="1">
    <citation type="journal article" date="2011" name="Science">
        <title>Comparative functional genomics of the fission yeasts.</title>
        <authorList>
            <person name="Rhind N."/>
            <person name="Chen Z."/>
            <person name="Yassour M."/>
            <person name="Thompson D.A."/>
            <person name="Haas B.J."/>
            <person name="Habib N."/>
            <person name="Wapinski I."/>
            <person name="Roy S."/>
            <person name="Lin M.F."/>
            <person name="Heiman D.I."/>
            <person name="Young S.K."/>
            <person name="Furuya K."/>
            <person name="Guo Y."/>
            <person name="Pidoux A."/>
            <person name="Chen H.M."/>
            <person name="Robbertse B."/>
            <person name="Goldberg J.M."/>
            <person name="Aoki K."/>
            <person name="Bayne E.H."/>
            <person name="Berlin A.M."/>
            <person name="Desjardins C.A."/>
            <person name="Dobbs E."/>
            <person name="Dukaj L."/>
            <person name="Fan L."/>
            <person name="FitzGerald M.G."/>
            <person name="French C."/>
            <person name="Gujja S."/>
            <person name="Hansen K."/>
            <person name="Keifenheim D."/>
            <person name="Levin J.Z."/>
            <person name="Mosher R.A."/>
            <person name="Mueller C.A."/>
            <person name="Pfiffner J."/>
            <person name="Priest M."/>
            <person name="Russ C."/>
            <person name="Smialowska A."/>
            <person name="Swoboda P."/>
            <person name="Sykes S.M."/>
            <person name="Vaughn M."/>
            <person name="Vengrova S."/>
            <person name="Yoder R."/>
            <person name="Zeng Q."/>
            <person name="Allshire R."/>
            <person name="Baulcombe D."/>
            <person name="Birren B.W."/>
            <person name="Brown W."/>
            <person name="Ekwall K."/>
            <person name="Kellis M."/>
            <person name="Leatherwood J."/>
            <person name="Levin H."/>
            <person name="Margalit H."/>
            <person name="Martienssen R."/>
            <person name="Nieduszynski C.A."/>
            <person name="Spatafora J.W."/>
            <person name="Friedman N."/>
            <person name="Dalgaard J.Z."/>
            <person name="Baumann P."/>
            <person name="Niki H."/>
            <person name="Regev A."/>
            <person name="Nusbaum C."/>
        </authorList>
    </citation>
    <scope>NUCLEOTIDE SEQUENCE [LARGE SCALE GENOMIC DNA]</scope>
    <source>
        <strain evidence="3">yFS286</strain>
    </source>
</reference>
<dbReference type="RefSeq" id="XP_013017822.1">
    <property type="nucleotide sequence ID" value="XM_013162368.1"/>
</dbReference>
<dbReference type="Proteomes" id="UP000016088">
    <property type="component" value="Unassembled WGS sequence"/>
</dbReference>
<proteinExistence type="predicted"/>
<dbReference type="OrthoDB" id="9983919at2759"/>
<dbReference type="InterPro" id="IPR012312">
    <property type="entry name" value="Hemerythrin-like"/>
</dbReference>
<dbReference type="PANTHER" id="PTHR35585:SF1">
    <property type="entry name" value="HHE DOMAIN PROTEIN (AFU_ORTHOLOGUE AFUA_4G00730)"/>
    <property type="match status" value="1"/>
</dbReference>
<dbReference type="eggNOG" id="ENOG502S054">
    <property type="taxonomic scope" value="Eukaryota"/>
</dbReference>
<dbReference type="OMA" id="IEDMFDQ"/>
<accession>S9RB64</accession>
<dbReference type="Pfam" id="PF01814">
    <property type="entry name" value="Hemerythrin"/>
    <property type="match status" value="1"/>
</dbReference>
<dbReference type="Gene3D" id="1.20.120.520">
    <property type="entry name" value="nmb1532 protein domain like"/>
    <property type="match status" value="1"/>
</dbReference>
<dbReference type="HOGENOM" id="CLU_079417_0_0_1"/>
<evidence type="ECO:0000313" key="2">
    <source>
        <dbReference type="EMBL" id="EPX75380.1"/>
    </source>
</evidence>
<dbReference type="VEuPathDB" id="FungiDB:SOCG_04622"/>